<organism evidence="1 2">
    <name type="scientific">Mycolicibacterium senegalense</name>
    <dbReference type="NCBI Taxonomy" id="1796"/>
    <lineage>
        <taxon>Bacteria</taxon>
        <taxon>Bacillati</taxon>
        <taxon>Actinomycetota</taxon>
        <taxon>Actinomycetes</taxon>
        <taxon>Mycobacteriales</taxon>
        <taxon>Mycobacteriaceae</taxon>
        <taxon>Mycolicibacterium</taxon>
    </lineage>
</organism>
<dbReference type="Proteomes" id="UP000254945">
    <property type="component" value="Unassembled WGS sequence"/>
</dbReference>
<dbReference type="EMBL" id="UGQQ01000002">
    <property type="protein sequence ID" value="SUA29037.1"/>
    <property type="molecule type" value="Genomic_DNA"/>
</dbReference>
<evidence type="ECO:0000313" key="1">
    <source>
        <dbReference type="EMBL" id="SUA29037.1"/>
    </source>
</evidence>
<reference evidence="1 2" key="1">
    <citation type="submission" date="2018-06" db="EMBL/GenBank/DDBJ databases">
        <authorList>
            <consortium name="Pathogen Informatics"/>
            <person name="Doyle S."/>
        </authorList>
    </citation>
    <scope>NUCLEOTIDE SEQUENCE [LARGE SCALE GENOMIC DNA]</scope>
    <source>
        <strain evidence="1 2">NCTC4524</strain>
    </source>
</reference>
<sequence length="145" mass="16182">MGRPYRYTDVRRIPADPAVVWSIVANHEGMSEWTPSRKVVLEAPGNPDRYGVGAIRALHMFGPVIRERITRFEPPTTLQYRLVSGLPFREYTGQITVEPTETGSLMSTVISFRTIIPGTQILVAIAIRVASAGAARLARRRPQPR</sequence>
<dbReference type="Gene3D" id="3.30.530.20">
    <property type="match status" value="1"/>
</dbReference>
<accession>A0A378W7H2</accession>
<dbReference type="SUPFAM" id="SSF55961">
    <property type="entry name" value="Bet v1-like"/>
    <property type="match status" value="1"/>
</dbReference>
<dbReference type="Pfam" id="PF10604">
    <property type="entry name" value="Polyketide_cyc2"/>
    <property type="match status" value="1"/>
</dbReference>
<dbReference type="InterPro" id="IPR019587">
    <property type="entry name" value="Polyketide_cyclase/dehydratase"/>
</dbReference>
<dbReference type="STRING" id="1796.ABW05_16735"/>
<dbReference type="CDD" id="cd07821">
    <property type="entry name" value="PYR_PYL_RCAR_like"/>
    <property type="match status" value="1"/>
</dbReference>
<evidence type="ECO:0000313" key="2">
    <source>
        <dbReference type="Proteomes" id="UP000254945"/>
    </source>
</evidence>
<dbReference type="InterPro" id="IPR023393">
    <property type="entry name" value="START-like_dom_sf"/>
</dbReference>
<protein>
    <submittedName>
        <fullName evidence="1">Cyclase</fullName>
    </submittedName>
</protein>
<name>A0A378W7H2_9MYCO</name>
<dbReference type="AlphaFoldDB" id="A0A378W7H2"/>
<dbReference type="RefSeq" id="WP_084676774.1">
    <property type="nucleotide sequence ID" value="NZ_CP081000.1"/>
</dbReference>
<proteinExistence type="predicted"/>
<gene>
    <name evidence="1" type="ORF">NCTC4524_05023</name>
</gene>